<dbReference type="InterPro" id="IPR024311">
    <property type="entry name" value="Lipocalin-like"/>
</dbReference>
<evidence type="ECO:0000313" key="4">
    <source>
        <dbReference type="Proteomes" id="UP000184518"/>
    </source>
</evidence>
<proteinExistence type="predicted"/>
<gene>
    <name evidence="3" type="ORF">SAMN05443633_101596</name>
</gene>
<reference evidence="4" key="1">
    <citation type="submission" date="2016-11" db="EMBL/GenBank/DDBJ databases">
        <authorList>
            <person name="Varghese N."/>
            <person name="Submissions S."/>
        </authorList>
    </citation>
    <scope>NUCLEOTIDE SEQUENCE [LARGE SCALE GENOMIC DNA]</scope>
    <source>
        <strain evidence="4">DSM 27619</strain>
    </source>
</reference>
<name>A0A1M4UTQ6_9FLAO</name>
<dbReference type="OrthoDB" id="1262396at2"/>
<feature type="signal peptide" evidence="1">
    <location>
        <begin position="1"/>
        <end position="22"/>
    </location>
</feature>
<dbReference type="Proteomes" id="UP000184518">
    <property type="component" value="Unassembled WGS sequence"/>
</dbReference>
<protein>
    <submittedName>
        <fullName evidence="3">Lipocalin-like domain-containing protein</fullName>
    </submittedName>
</protein>
<dbReference type="STRING" id="1416778.SAMN05443633_101596"/>
<dbReference type="PROSITE" id="PS51257">
    <property type="entry name" value="PROKAR_LIPOPROTEIN"/>
    <property type="match status" value="1"/>
</dbReference>
<feature type="chain" id="PRO_5012409164" evidence="1">
    <location>
        <begin position="23"/>
        <end position="145"/>
    </location>
</feature>
<keyword evidence="4" id="KW-1185">Reference proteome</keyword>
<dbReference type="EMBL" id="FQUT01000001">
    <property type="protein sequence ID" value="SHE60037.1"/>
    <property type="molecule type" value="Genomic_DNA"/>
</dbReference>
<sequence>MKKILFLAIASTIALGSCSNNDDEENLSQTVVGTWKPVMEKVISGSNGSIISTDNFDTCYKKSTFNFKSNNTLTTNTYENVSGTCTNYGEETVSYSYNHSSMKITIDGDEYEVIAHNQNEFQVVGDYDDKNGDGIEDKVVLVLAR</sequence>
<evidence type="ECO:0000259" key="2">
    <source>
        <dbReference type="Pfam" id="PF13648"/>
    </source>
</evidence>
<evidence type="ECO:0000313" key="3">
    <source>
        <dbReference type="EMBL" id="SHE60037.1"/>
    </source>
</evidence>
<dbReference type="RefSeq" id="WP_072953115.1">
    <property type="nucleotide sequence ID" value="NZ_FQUT01000001.1"/>
</dbReference>
<feature type="domain" description="Lipocalin-like" evidence="2">
    <location>
        <begin position="32"/>
        <end position="121"/>
    </location>
</feature>
<organism evidence="3 4">
    <name type="scientific">Chryseobacterium arachidis</name>
    <dbReference type="NCBI Taxonomy" id="1416778"/>
    <lineage>
        <taxon>Bacteria</taxon>
        <taxon>Pseudomonadati</taxon>
        <taxon>Bacteroidota</taxon>
        <taxon>Flavobacteriia</taxon>
        <taxon>Flavobacteriales</taxon>
        <taxon>Weeksellaceae</taxon>
        <taxon>Chryseobacterium group</taxon>
        <taxon>Chryseobacterium</taxon>
    </lineage>
</organism>
<dbReference type="Pfam" id="PF13648">
    <property type="entry name" value="Lipocalin_4"/>
    <property type="match status" value="1"/>
</dbReference>
<evidence type="ECO:0000256" key="1">
    <source>
        <dbReference type="SAM" id="SignalP"/>
    </source>
</evidence>
<accession>A0A1M4UTQ6</accession>
<dbReference type="AlphaFoldDB" id="A0A1M4UTQ6"/>
<keyword evidence="1" id="KW-0732">Signal</keyword>